<reference evidence="2" key="1">
    <citation type="submission" date="2014-09" db="EMBL/GenBank/DDBJ databases">
        <authorList>
            <person name="Magalhaes I.L.F."/>
            <person name="Oliveira U."/>
            <person name="Santos F.R."/>
            <person name="Vidigal T.H.D.A."/>
            <person name="Brescovit A.D."/>
            <person name="Santos A.J."/>
        </authorList>
    </citation>
    <scope>NUCLEOTIDE SEQUENCE</scope>
    <source>
        <tissue evidence="2">Shoot tissue taken approximately 20 cm above the soil surface</tissue>
    </source>
</reference>
<dbReference type="EMBL" id="GBRH01181222">
    <property type="protein sequence ID" value="JAE16674.1"/>
    <property type="molecule type" value="Transcribed_RNA"/>
</dbReference>
<proteinExistence type="predicted"/>
<sequence>MRRGFKLAGWSFVFWFVKIWIVHHTTHENVPSFCLHFAFY</sequence>
<name>A0A0A9FZQ3_ARUDO</name>
<evidence type="ECO:0000256" key="1">
    <source>
        <dbReference type="SAM" id="Phobius"/>
    </source>
</evidence>
<dbReference type="AlphaFoldDB" id="A0A0A9FZQ3"/>
<protein>
    <submittedName>
        <fullName evidence="2">Uncharacterized protein</fullName>
    </submittedName>
</protein>
<accession>A0A0A9FZQ3</accession>
<keyword evidence="1" id="KW-0812">Transmembrane</keyword>
<reference evidence="2" key="2">
    <citation type="journal article" date="2015" name="Data Brief">
        <title>Shoot transcriptome of the giant reed, Arundo donax.</title>
        <authorList>
            <person name="Barrero R.A."/>
            <person name="Guerrero F.D."/>
            <person name="Moolhuijzen P."/>
            <person name="Goolsby J.A."/>
            <person name="Tidwell J."/>
            <person name="Bellgard S.E."/>
            <person name="Bellgard M.I."/>
        </authorList>
    </citation>
    <scope>NUCLEOTIDE SEQUENCE</scope>
    <source>
        <tissue evidence="2">Shoot tissue taken approximately 20 cm above the soil surface</tissue>
    </source>
</reference>
<evidence type="ECO:0000313" key="2">
    <source>
        <dbReference type="EMBL" id="JAE16674.1"/>
    </source>
</evidence>
<organism evidence="2">
    <name type="scientific">Arundo donax</name>
    <name type="common">Giant reed</name>
    <name type="synonym">Donax arundinaceus</name>
    <dbReference type="NCBI Taxonomy" id="35708"/>
    <lineage>
        <taxon>Eukaryota</taxon>
        <taxon>Viridiplantae</taxon>
        <taxon>Streptophyta</taxon>
        <taxon>Embryophyta</taxon>
        <taxon>Tracheophyta</taxon>
        <taxon>Spermatophyta</taxon>
        <taxon>Magnoliopsida</taxon>
        <taxon>Liliopsida</taxon>
        <taxon>Poales</taxon>
        <taxon>Poaceae</taxon>
        <taxon>PACMAD clade</taxon>
        <taxon>Arundinoideae</taxon>
        <taxon>Arundineae</taxon>
        <taxon>Arundo</taxon>
    </lineage>
</organism>
<keyword evidence="1" id="KW-0472">Membrane</keyword>
<feature type="transmembrane region" description="Helical" evidence="1">
    <location>
        <begin position="7"/>
        <end position="23"/>
    </location>
</feature>
<keyword evidence="1" id="KW-1133">Transmembrane helix</keyword>